<feature type="transmembrane region" description="Helical" evidence="1">
    <location>
        <begin position="14"/>
        <end position="37"/>
    </location>
</feature>
<dbReference type="Pfam" id="PF18885">
    <property type="entry name" value="DUF5648"/>
    <property type="match status" value="1"/>
</dbReference>
<accession>A0A2H0WA40</accession>
<dbReference type="InterPro" id="IPR043708">
    <property type="entry name" value="DUF5648"/>
</dbReference>
<reference evidence="4" key="1">
    <citation type="submission" date="2017-09" db="EMBL/GenBank/DDBJ databases">
        <title>Depth-based differentiation of microbial function through sediment-hosted aquifers and enrichment of novel symbionts in the deep terrestrial subsurface.</title>
        <authorList>
            <person name="Probst A.J."/>
            <person name="Ladd B."/>
            <person name="Jarett J.K."/>
            <person name="Geller-Mcgrath D.E."/>
            <person name="Sieber C.M.K."/>
            <person name="Emerson J.B."/>
            <person name="Anantharaman K."/>
            <person name="Thomas B.C."/>
            <person name="Malmstrom R."/>
            <person name="Stieglmeier M."/>
            <person name="Klingl A."/>
            <person name="Woyke T."/>
            <person name="Ryan C.M."/>
            <person name="Banfield J.F."/>
        </authorList>
    </citation>
    <scope>NUCLEOTIDE SEQUENCE [LARGE SCALE GENOMIC DNA]</scope>
</reference>
<gene>
    <name evidence="3" type="ORF">COT75_04880</name>
</gene>
<comment type="caution">
    <text evidence="3">The sequence shown here is derived from an EMBL/GenBank/DDBJ whole genome shotgun (WGS) entry which is preliminary data.</text>
</comment>
<name>A0A2H0WA40_9BACT</name>
<keyword evidence="1" id="KW-1133">Transmembrane helix</keyword>
<dbReference type="Proteomes" id="UP000230093">
    <property type="component" value="Unassembled WGS sequence"/>
</dbReference>
<dbReference type="EMBL" id="PEZT01000028">
    <property type="protein sequence ID" value="PIS08788.1"/>
    <property type="molecule type" value="Genomic_DNA"/>
</dbReference>
<organism evidence="3 4">
    <name type="scientific">Candidatus Beckwithbacteria bacterium CG10_big_fil_rev_8_21_14_0_10_34_10</name>
    <dbReference type="NCBI Taxonomy" id="1974495"/>
    <lineage>
        <taxon>Bacteria</taxon>
        <taxon>Candidatus Beckwithiibacteriota</taxon>
    </lineage>
</organism>
<keyword evidence="1" id="KW-0472">Membrane</keyword>
<evidence type="ECO:0000256" key="1">
    <source>
        <dbReference type="SAM" id="Phobius"/>
    </source>
</evidence>
<dbReference type="SUPFAM" id="SSF63446">
    <property type="entry name" value="Type I dockerin domain"/>
    <property type="match status" value="1"/>
</dbReference>
<sequence length="441" mass="47779">MVNKMKINIKNTHLPFYSALILGTLSLLFFIGGIITLESKTVKQAEIYSQSASSSKSPKGFLDGADCNKIAGWACDKTGYKKTIDVEIYAGNQLIATVKADKTREQGVCDSCGGNCNHGFSIQTPESLKDGGTYQITAIGVNIGQGNDTQLTNTKTLGPCGVNSSPSPSPSSAPVSPNPSGLVKVGRCYRGGANPQKDHFITTQGDCEGLEGYNWEGTLFYASISQQTGTVPLYRCYAGGQVQDHFSKTGDSCPSPYQMEDFVVYIYPNQIEGTVPLRRCYAGGQVYDHFNIPGDNSCPSPYNIEGTLGYVYTSSSPPPVLTDGTYIVKLKGPSHRQIIFCVDNQGKETTCPRGTGIDIDLDNFQFDFSNRPLEFGDIDQNGSVGVTDYSVIKSCVEANAKMGDQLYDDTCHWADANFDSVTDSTDIDLLYKTLSERPDDE</sequence>
<dbReference type="GO" id="GO:0000272">
    <property type="term" value="P:polysaccharide catabolic process"/>
    <property type="evidence" value="ECO:0007669"/>
    <property type="project" value="InterPro"/>
</dbReference>
<proteinExistence type="predicted"/>
<evidence type="ECO:0000259" key="2">
    <source>
        <dbReference type="Pfam" id="PF18885"/>
    </source>
</evidence>
<dbReference type="InterPro" id="IPR036439">
    <property type="entry name" value="Dockerin_dom_sf"/>
</dbReference>
<keyword evidence="1" id="KW-0812">Transmembrane</keyword>
<evidence type="ECO:0000313" key="4">
    <source>
        <dbReference type="Proteomes" id="UP000230093"/>
    </source>
</evidence>
<dbReference type="AlphaFoldDB" id="A0A2H0WA40"/>
<dbReference type="Gene3D" id="1.10.1330.10">
    <property type="entry name" value="Dockerin domain"/>
    <property type="match status" value="1"/>
</dbReference>
<protein>
    <recommendedName>
        <fullName evidence="2">DUF5648 domain-containing protein</fullName>
    </recommendedName>
</protein>
<evidence type="ECO:0000313" key="3">
    <source>
        <dbReference type="EMBL" id="PIS08788.1"/>
    </source>
</evidence>
<feature type="domain" description="DUF5648" evidence="2">
    <location>
        <begin position="189"/>
        <end position="290"/>
    </location>
</feature>